<dbReference type="SUPFAM" id="SSF51230">
    <property type="entry name" value="Single hybrid motif"/>
    <property type="match status" value="1"/>
</dbReference>
<feature type="non-terminal residue" evidence="4">
    <location>
        <position position="1"/>
    </location>
</feature>
<reference evidence="4" key="1">
    <citation type="submission" date="2018-06" db="EMBL/GenBank/DDBJ databases">
        <authorList>
            <person name="Zhirakovskaya E."/>
        </authorList>
    </citation>
    <scope>NUCLEOTIDE SEQUENCE</scope>
</reference>
<evidence type="ECO:0000313" key="4">
    <source>
        <dbReference type="EMBL" id="VAV93906.1"/>
    </source>
</evidence>
<comment type="similarity">
    <text evidence="1">Belongs to the GcvH family.</text>
</comment>
<gene>
    <name evidence="4" type="ORF">MNBD_ALPHA08-1476</name>
</gene>
<dbReference type="GO" id="GO:0005960">
    <property type="term" value="C:glycine cleavage complex"/>
    <property type="evidence" value="ECO:0007669"/>
    <property type="project" value="InterPro"/>
</dbReference>
<dbReference type="HAMAP" id="MF_00272">
    <property type="entry name" value="GcvH"/>
    <property type="match status" value="1"/>
</dbReference>
<evidence type="ECO:0000259" key="3">
    <source>
        <dbReference type="PROSITE" id="PS50968"/>
    </source>
</evidence>
<proteinExistence type="inferred from homology"/>
<dbReference type="PROSITE" id="PS00189">
    <property type="entry name" value="LIPOYL"/>
    <property type="match status" value="1"/>
</dbReference>
<name>A0A3B0RZB3_9ZZZZ</name>
<dbReference type="GO" id="GO:0009249">
    <property type="term" value="P:protein lipoylation"/>
    <property type="evidence" value="ECO:0007669"/>
    <property type="project" value="TreeGrafter"/>
</dbReference>
<dbReference type="InterPro" id="IPR003016">
    <property type="entry name" value="2-oxoA_DH_lipoyl-BS"/>
</dbReference>
<dbReference type="InterPro" id="IPR011053">
    <property type="entry name" value="Single_hybrid_motif"/>
</dbReference>
<organism evidence="4">
    <name type="scientific">hydrothermal vent metagenome</name>
    <dbReference type="NCBI Taxonomy" id="652676"/>
    <lineage>
        <taxon>unclassified sequences</taxon>
        <taxon>metagenomes</taxon>
        <taxon>ecological metagenomes</taxon>
    </lineage>
</organism>
<dbReference type="AlphaFoldDB" id="A0A3B0RZB3"/>
<dbReference type="Pfam" id="PF01597">
    <property type="entry name" value="GCV_H"/>
    <property type="match status" value="1"/>
</dbReference>
<keyword evidence="2" id="KW-0450">Lipoyl</keyword>
<dbReference type="GO" id="GO:0005829">
    <property type="term" value="C:cytosol"/>
    <property type="evidence" value="ECO:0007669"/>
    <property type="project" value="TreeGrafter"/>
</dbReference>
<dbReference type="GO" id="GO:0019464">
    <property type="term" value="P:glycine decarboxylation via glycine cleavage system"/>
    <property type="evidence" value="ECO:0007669"/>
    <property type="project" value="InterPro"/>
</dbReference>
<protein>
    <submittedName>
        <fullName evidence="4">Glycine cleavage system H protein</fullName>
    </submittedName>
</protein>
<dbReference type="CDD" id="cd06848">
    <property type="entry name" value="GCS_H"/>
    <property type="match status" value="1"/>
</dbReference>
<dbReference type="Gene3D" id="2.40.50.100">
    <property type="match status" value="1"/>
</dbReference>
<dbReference type="PROSITE" id="PS50968">
    <property type="entry name" value="BIOTINYL_LIPOYL"/>
    <property type="match status" value="1"/>
</dbReference>
<accession>A0A3B0RZB3</accession>
<dbReference type="InterPro" id="IPR002930">
    <property type="entry name" value="GCV_H"/>
</dbReference>
<dbReference type="PANTHER" id="PTHR11715">
    <property type="entry name" value="GLYCINE CLEAVAGE SYSTEM H PROTEIN"/>
    <property type="match status" value="1"/>
</dbReference>
<feature type="domain" description="Lipoyl-binding" evidence="3">
    <location>
        <begin position="18"/>
        <end position="100"/>
    </location>
</feature>
<evidence type="ECO:0000256" key="1">
    <source>
        <dbReference type="ARBA" id="ARBA00009249"/>
    </source>
</evidence>
<dbReference type="InterPro" id="IPR000089">
    <property type="entry name" value="Biotin_lipoyl"/>
</dbReference>
<sequence>SNTKYSEDHEWISVEGDVATIGITNHAQEQLGDVVFVELPDVGATVSKGEDAGVIESVKAASELIAPVSGEVVETNSALLDEPGKVNEDPENSAWFIKVKLSDASELDDLMDADAYQALIA</sequence>
<dbReference type="NCBIfam" id="NF002270">
    <property type="entry name" value="PRK01202.1"/>
    <property type="match status" value="1"/>
</dbReference>
<evidence type="ECO:0000256" key="2">
    <source>
        <dbReference type="ARBA" id="ARBA00022823"/>
    </source>
</evidence>
<dbReference type="PANTHER" id="PTHR11715:SF3">
    <property type="entry name" value="GLYCINE CLEAVAGE SYSTEM H PROTEIN-RELATED"/>
    <property type="match status" value="1"/>
</dbReference>
<dbReference type="InterPro" id="IPR033753">
    <property type="entry name" value="GCV_H/Fam206"/>
</dbReference>
<dbReference type="EMBL" id="UOEC01000114">
    <property type="protein sequence ID" value="VAV93906.1"/>
    <property type="molecule type" value="Genomic_DNA"/>
</dbReference>
<dbReference type="InterPro" id="IPR017453">
    <property type="entry name" value="GCV_H_sub"/>
</dbReference>
<dbReference type="NCBIfam" id="TIGR00527">
    <property type="entry name" value="gcvH"/>
    <property type="match status" value="1"/>
</dbReference>